<gene>
    <name evidence="1" type="ORF">SAMN05660461_2008</name>
</gene>
<protein>
    <recommendedName>
        <fullName evidence="3">DUF4843 domain-containing protein</fullName>
    </recommendedName>
</protein>
<evidence type="ECO:0008006" key="3">
    <source>
        <dbReference type="Google" id="ProtNLM"/>
    </source>
</evidence>
<dbReference type="PROSITE" id="PS51257">
    <property type="entry name" value="PROKAR_LIPOPROTEIN"/>
    <property type="match status" value="1"/>
</dbReference>
<evidence type="ECO:0000313" key="2">
    <source>
        <dbReference type="Proteomes" id="UP000190166"/>
    </source>
</evidence>
<dbReference type="STRING" id="393003.SAMN05660461_2008"/>
<dbReference type="EMBL" id="FUZZ01000001">
    <property type="protein sequence ID" value="SKD00941.1"/>
    <property type="molecule type" value="Genomic_DNA"/>
</dbReference>
<evidence type="ECO:0000313" key="1">
    <source>
        <dbReference type="EMBL" id="SKD00941.1"/>
    </source>
</evidence>
<accession>A0A1T5NKA3</accession>
<name>A0A1T5NKA3_9BACT</name>
<organism evidence="1 2">
    <name type="scientific">Chitinophaga ginsengisegetis</name>
    <dbReference type="NCBI Taxonomy" id="393003"/>
    <lineage>
        <taxon>Bacteria</taxon>
        <taxon>Pseudomonadati</taxon>
        <taxon>Bacteroidota</taxon>
        <taxon>Chitinophagia</taxon>
        <taxon>Chitinophagales</taxon>
        <taxon>Chitinophagaceae</taxon>
        <taxon>Chitinophaga</taxon>
    </lineage>
</organism>
<dbReference type="Pfam" id="PF16132">
    <property type="entry name" value="DUF4843"/>
    <property type="match status" value="1"/>
</dbReference>
<keyword evidence="2" id="KW-1185">Reference proteome</keyword>
<reference evidence="1 2" key="1">
    <citation type="submission" date="2017-02" db="EMBL/GenBank/DDBJ databases">
        <authorList>
            <person name="Peterson S.W."/>
        </authorList>
    </citation>
    <scope>NUCLEOTIDE SEQUENCE [LARGE SCALE GENOMIC DNA]</scope>
    <source>
        <strain evidence="1 2">DSM 18108</strain>
    </source>
</reference>
<dbReference type="AlphaFoldDB" id="A0A1T5NKA3"/>
<dbReference type="RefSeq" id="WP_159454255.1">
    <property type="nucleotide sequence ID" value="NZ_FUZZ01000001.1"/>
</dbReference>
<dbReference type="InterPro" id="IPR032299">
    <property type="entry name" value="DUF4843"/>
</dbReference>
<sequence length="234" mass="25625">MKYLLFLNILFLMAACKKENISTYKGPDGITFYVDEYEPDSLSYSFAYSPVPKNRDTVFLKMRVVGAAADYPRVISVTAGAGSTARQGKDYELPEITLPAGALTVLYPVVLLNSPEMTTTTFRLVAQVAPGKDFQVGATGRETGGTTSLEKIIIDVSNKIIKPSYWDEVESAFGAFSERKFRFMVQVTGLSDFSSDAIGVDGYYNLPVKLRNALAEYEAVNGPLIDESGNVVTF</sequence>
<dbReference type="Proteomes" id="UP000190166">
    <property type="component" value="Unassembled WGS sequence"/>
</dbReference>
<proteinExistence type="predicted"/>